<comment type="caution">
    <text evidence="1">The sequence shown here is derived from an EMBL/GenBank/DDBJ whole genome shotgun (WGS) entry which is preliminary data.</text>
</comment>
<reference evidence="1" key="1">
    <citation type="submission" date="2020-10" db="EMBL/GenBank/DDBJ databases">
        <authorList>
            <person name="Kikuchi T."/>
        </authorList>
    </citation>
    <scope>NUCLEOTIDE SEQUENCE</scope>
    <source>
        <strain evidence="1">NKZ352</strain>
    </source>
</reference>
<organism evidence="1 2">
    <name type="scientific">Caenorhabditis auriculariae</name>
    <dbReference type="NCBI Taxonomy" id="2777116"/>
    <lineage>
        <taxon>Eukaryota</taxon>
        <taxon>Metazoa</taxon>
        <taxon>Ecdysozoa</taxon>
        <taxon>Nematoda</taxon>
        <taxon>Chromadorea</taxon>
        <taxon>Rhabditida</taxon>
        <taxon>Rhabditina</taxon>
        <taxon>Rhabditomorpha</taxon>
        <taxon>Rhabditoidea</taxon>
        <taxon>Rhabditidae</taxon>
        <taxon>Peloderinae</taxon>
        <taxon>Caenorhabditis</taxon>
    </lineage>
</organism>
<protein>
    <submittedName>
        <fullName evidence="1">Uncharacterized protein</fullName>
    </submittedName>
</protein>
<gene>
    <name evidence="1" type="ORF">CAUJ_LOCUS1811</name>
</gene>
<keyword evidence="2" id="KW-1185">Reference proteome</keyword>
<proteinExistence type="predicted"/>
<dbReference type="EMBL" id="CAJGYM010000003">
    <property type="protein sequence ID" value="CAD6185892.1"/>
    <property type="molecule type" value="Genomic_DNA"/>
</dbReference>
<sequence>MDAETLDRVIAIIVDTIHNIQKALTKPGVRIRADPKIKNPAVDAESSLNDLLKRFRNQTNSAAVLADMAHIGQPANNVEADVLSRIKDTLRNSFDKISLEESSMDSDSARSMATTS</sequence>
<accession>A0A8S1GSV9</accession>
<evidence type="ECO:0000313" key="1">
    <source>
        <dbReference type="EMBL" id="CAD6185892.1"/>
    </source>
</evidence>
<name>A0A8S1GSV9_9PELO</name>
<dbReference type="Proteomes" id="UP000835052">
    <property type="component" value="Unassembled WGS sequence"/>
</dbReference>
<evidence type="ECO:0000313" key="2">
    <source>
        <dbReference type="Proteomes" id="UP000835052"/>
    </source>
</evidence>
<dbReference type="AlphaFoldDB" id="A0A8S1GSV9"/>